<name>A0A1P8JXL6_9BURK</name>
<evidence type="ECO:0000256" key="2">
    <source>
        <dbReference type="ARBA" id="ARBA00022679"/>
    </source>
</evidence>
<evidence type="ECO:0000313" key="5">
    <source>
        <dbReference type="EMBL" id="APW38504.1"/>
    </source>
</evidence>
<comment type="function">
    <text evidence="4">Functions in the N-end rule pathway of protein degradation where it conjugates Leu, Phe and, less efficiently, Met from aminoacyl-tRNAs to the N-termini of proteins containing an N-terminal arginine or lysine.</text>
</comment>
<dbReference type="InterPro" id="IPR016181">
    <property type="entry name" value="Acyl_CoA_acyltransferase"/>
</dbReference>
<keyword evidence="2 4" id="KW-0808">Transferase</keyword>
<reference evidence="5 6" key="1">
    <citation type="submission" date="2017-01" db="EMBL/GenBank/DDBJ databases">
        <authorList>
            <person name="Mah S.A."/>
            <person name="Swanson W.J."/>
            <person name="Moy G.W."/>
            <person name="Vacquier V.D."/>
        </authorList>
    </citation>
    <scope>NUCLEOTIDE SEQUENCE [LARGE SCALE GENOMIC DNA]</scope>
    <source>
        <strain evidence="5 6">DCY110</strain>
    </source>
</reference>
<dbReference type="KEGG" id="rhy:RD110_15915"/>
<dbReference type="GO" id="GO:0005737">
    <property type="term" value="C:cytoplasm"/>
    <property type="evidence" value="ECO:0007669"/>
    <property type="project" value="UniProtKB-SubCell"/>
</dbReference>
<gene>
    <name evidence="4" type="primary">aat</name>
    <name evidence="5" type="ORF">RD110_15915</name>
</gene>
<dbReference type="PANTHER" id="PTHR30098:SF2">
    <property type="entry name" value="LEUCYL_PHENYLALANYL-TRNA--PROTEIN TRANSFERASE"/>
    <property type="match status" value="1"/>
</dbReference>
<dbReference type="Pfam" id="PF03588">
    <property type="entry name" value="Leu_Phe_trans"/>
    <property type="match status" value="1"/>
</dbReference>
<dbReference type="HAMAP" id="MF_00688">
    <property type="entry name" value="Leu_Phe_trans"/>
    <property type="match status" value="1"/>
</dbReference>
<dbReference type="OrthoDB" id="9790282at2"/>
<dbReference type="RefSeq" id="WP_076200383.1">
    <property type="nucleotide sequence ID" value="NZ_CP019236.1"/>
</dbReference>
<dbReference type="SUPFAM" id="SSF55729">
    <property type="entry name" value="Acyl-CoA N-acyltransferases (Nat)"/>
    <property type="match status" value="1"/>
</dbReference>
<dbReference type="NCBIfam" id="TIGR00667">
    <property type="entry name" value="aat"/>
    <property type="match status" value="1"/>
</dbReference>
<proteinExistence type="inferred from homology"/>
<keyword evidence="3 4" id="KW-0012">Acyltransferase</keyword>
<organism evidence="5 6">
    <name type="scientific">Rhodoferax koreensis</name>
    <dbReference type="NCBI Taxonomy" id="1842727"/>
    <lineage>
        <taxon>Bacteria</taxon>
        <taxon>Pseudomonadati</taxon>
        <taxon>Pseudomonadota</taxon>
        <taxon>Betaproteobacteria</taxon>
        <taxon>Burkholderiales</taxon>
        <taxon>Comamonadaceae</taxon>
        <taxon>Rhodoferax</taxon>
    </lineage>
</organism>
<keyword evidence="6" id="KW-1185">Reference proteome</keyword>
<dbReference type="InterPro" id="IPR042221">
    <property type="entry name" value="Leu/Phe-tRNA_Trfase_N"/>
</dbReference>
<dbReference type="EMBL" id="CP019236">
    <property type="protein sequence ID" value="APW38504.1"/>
    <property type="molecule type" value="Genomic_DNA"/>
</dbReference>
<evidence type="ECO:0000313" key="6">
    <source>
        <dbReference type="Proteomes" id="UP000186609"/>
    </source>
</evidence>
<dbReference type="Proteomes" id="UP000186609">
    <property type="component" value="Chromosome"/>
</dbReference>
<dbReference type="EC" id="2.3.2.6" evidence="4"/>
<dbReference type="GO" id="GO:0030163">
    <property type="term" value="P:protein catabolic process"/>
    <property type="evidence" value="ECO:0007669"/>
    <property type="project" value="UniProtKB-UniRule"/>
</dbReference>
<accession>A0A1P8JXL6</accession>
<evidence type="ECO:0000256" key="3">
    <source>
        <dbReference type="ARBA" id="ARBA00023315"/>
    </source>
</evidence>
<dbReference type="GO" id="GO:0008914">
    <property type="term" value="F:leucyl-tRNA--protein transferase activity"/>
    <property type="evidence" value="ECO:0007669"/>
    <property type="project" value="UniProtKB-UniRule"/>
</dbReference>
<dbReference type="InterPro" id="IPR042203">
    <property type="entry name" value="Leu/Phe-tRNA_Trfase_C"/>
</dbReference>
<dbReference type="InterPro" id="IPR004616">
    <property type="entry name" value="Leu/Phe-tRNA_Trfase"/>
</dbReference>
<sequence length="258" mass="28284">MQSPASRLPWLTPGESFPPAAEAWGEHDPAPGLLAAGGALNVATLRQAYSHGIFPWFSTGQPILWWSPDPRMVLHTAEFRLHRSLRKTLANFQAQPGCEVRFDTAFGEVIRHCARSPRPGQSGTWIVPDMVRAYEALHRHGTAHSIETWIDGQLAGGLYCVAIGRAVFGESMFTRVSDASKIALAALVAFCRAQQIPIIDCQQNTAHLATLGAREIPRAAFLQQVARNALLPGPTWEFKPLYWCELDRAALAKPQASA</sequence>
<comment type="catalytic activity">
    <reaction evidence="4">
        <text>N-terminal L-arginyl-[protein] + L-leucyl-tRNA(Leu) = N-terminal L-leucyl-L-arginyl-[protein] + tRNA(Leu) + H(+)</text>
        <dbReference type="Rhea" id="RHEA:50416"/>
        <dbReference type="Rhea" id="RHEA-COMP:9613"/>
        <dbReference type="Rhea" id="RHEA-COMP:9622"/>
        <dbReference type="Rhea" id="RHEA-COMP:12672"/>
        <dbReference type="Rhea" id="RHEA-COMP:12673"/>
        <dbReference type="ChEBI" id="CHEBI:15378"/>
        <dbReference type="ChEBI" id="CHEBI:64719"/>
        <dbReference type="ChEBI" id="CHEBI:78442"/>
        <dbReference type="ChEBI" id="CHEBI:78494"/>
        <dbReference type="ChEBI" id="CHEBI:133044"/>
        <dbReference type="EC" id="2.3.2.6"/>
    </reaction>
</comment>
<dbReference type="Gene3D" id="3.40.630.70">
    <property type="entry name" value="Leucyl/phenylalanyl-tRNA-protein transferase, C-terminal domain"/>
    <property type="match status" value="1"/>
</dbReference>
<dbReference type="STRING" id="1842727.RD110_15915"/>
<evidence type="ECO:0000256" key="4">
    <source>
        <dbReference type="HAMAP-Rule" id="MF_00688"/>
    </source>
</evidence>
<dbReference type="Gene3D" id="3.30.70.3550">
    <property type="entry name" value="Leucyl/phenylalanyl-tRNA-protein transferase, N-terminal domain"/>
    <property type="match status" value="1"/>
</dbReference>
<comment type="similarity">
    <text evidence="4">Belongs to the L/F-transferase family.</text>
</comment>
<protein>
    <recommendedName>
        <fullName evidence="4">Leucyl/phenylalanyl-tRNA--protein transferase</fullName>
        <ecNumber evidence="4">2.3.2.6</ecNumber>
    </recommendedName>
    <alternativeName>
        <fullName evidence="4">L/F-transferase</fullName>
    </alternativeName>
    <alternativeName>
        <fullName evidence="4">Leucyltransferase</fullName>
    </alternativeName>
    <alternativeName>
        <fullName evidence="4">Phenyalanyltransferase</fullName>
    </alternativeName>
</protein>
<dbReference type="AlphaFoldDB" id="A0A1P8JXL6"/>
<comment type="catalytic activity">
    <reaction evidence="4">
        <text>L-phenylalanyl-tRNA(Phe) + an N-terminal L-alpha-aminoacyl-[protein] = an N-terminal L-phenylalanyl-L-alpha-aminoacyl-[protein] + tRNA(Phe)</text>
        <dbReference type="Rhea" id="RHEA:43632"/>
        <dbReference type="Rhea" id="RHEA-COMP:9668"/>
        <dbReference type="Rhea" id="RHEA-COMP:9699"/>
        <dbReference type="Rhea" id="RHEA-COMP:10636"/>
        <dbReference type="Rhea" id="RHEA-COMP:10637"/>
        <dbReference type="ChEBI" id="CHEBI:78442"/>
        <dbReference type="ChEBI" id="CHEBI:78531"/>
        <dbReference type="ChEBI" id="CHEBI:78597"/>
        <dbReference type="ChEBI" id="CHEBI:83561"/>
        <dbReference type="EC" id="2.3.2.6"/>
    </reaction>
</comment>
<comment type="subcellular location">
    <subcellularLocation>
        <location evidence="4">Cytoplasm</location>
    </subcellularLocation>
</comment>
<evidence type="ECO:0000256" key="1">
    <source>
        <dbReference type="ARBA" id="ARBA00022490"/>
    </source>
</evidence>
<comment type="catalytic activity">
    <reaction evidence="4">
        <text>N-terminal L-lysyl-[protein] + L-leucyl-tRNA(Leu) = N-terminal L-leucyl-L-lysyl-[protein] + tRNA(Leu) + H(+)</text>
        <dbReference type="Rhea" id="RHEA:12340"/>
        <dbReference type="Rhea" id="RHEA-COMP:9613"/>
        <dbReference type="Rhea" id="RHEA-COMP:9622"/>
        <dbReference type="Rhea" id="RHEA-COMP:12670"/>
        <dbReference type="Rhea" id="RHEA-COMP:12671"/>
        <dbReference type="ChEBI" id="CHEBI:15378"/>
        <dbReference type="ChEBI" id="CHEBI:65249"/>
        <dbReference type="ChEBI" id="CHEBI:78442"/>
        <dbReference type="ChEBI" id="CHEBI:78494"/>
        <dbReference type="ChEBI" id="CHEBI:133043"/>
        <dbReference type="EC" id="2.3.2.6"/>
    </reaction>
</comment>
<dbReference type="PANTHER" id="PTHR30098">
    <property type="entry name" value="LEUCYL/PHENYLALANYL-TRNA--PROTEIN TRANSFERASE"/>
    <property type="match status" value="1"/>
</dbReference>
<keyword evidence="1 4" id="KW-0963">Cytoplasm</keyword>